<protein>
    <submittedName>
        <fullName evidence="5">2-oxoisovalerate:ferredoxin oxidoreductase, subunit alpha</fullName>
        <ecNumber evidence="5">1.2.7.7</ecNumber>
    </submittedName>
</protein>
<evidence type="ECO:0000256" key="1">
    <source>
        <dbReference type="ARBA" id="ARBA00023002"/>
    </source>
</evidence>
<reference evidence="5 6" key="1">
    <citation type="submission" date="2014-12" db="EMBL/GenBank/DDBJ databases">
        <title>Genome sequence of Methanobrevibacter arboriphilicus DH1, DSM1125.</title>
        <authorList>
            <person name="Poehlein A."/>
            <person name="Thauer R.K."/>
            <person name="Seedorf H."/>
            <person name="Daniel R."/>
        </authorList>
    </citation>
    <scope>NUCLEOTIDE SEQUENCE [LARGE SCALE GENOMIC DNA]</scope>
    <source>
        <strain evidence="5 6">DH1</strain>
    </source>
</reference>
<evidence type="ECO:0000259" key="4">
    <source>
        <dbReference type="Pfam" id="PF02775"/>
    </source>
</evidence>
<dbReference type="PANTHER" id="PTHR48084:SF3">
    <property type="entry name" value="SUBUNIT OF PYRUVATE:FLAVODOXIN OXIDOREDUCTASE"/>
    <property type="match status" value="1"/>
</dbReference>
<evidence type="ECO:0000313" key="5">
    <source>
        <dbReference type="EMBL" id="OQD59265.1"/>
    </source>
</evidence>
<dbReference type="Gene3D" id="3.40.920.10">
    <property type="entry name" value="Pyruvate-ferredoxin oxidoreductase, PFOR, domain III"/>
    <property type="match status" value="1"/>
</dbReference>
<keyword evidence="1 5" id="KW-0560">Oxidoreductase</keyword>
<evidence type="ECO:0000313" key="6">
    <source>
        <dbReference type="Proteomes" id="UP000191661"/>
    </source>
</evidence>
<dbReference type="SUPFAM" id="SSF53323">
    <property type="entry name" value="Pyruvate-ferredoxin oxidoreductase, PFOR, domain III"/>
    <property type="match status" value="1"/>
</dbReference>
<dbReference type="GO" id="GO:0030976">
    <property type="term" value="F:thiamine pyrophosphate binding"/>
    <property type="evidence" value="ECO:0007669"/>
    <property type="project" value="InterPro"/>
</dbReference>
<dbReference type="InterPro" id="IPR019752">
    <property type="entry name" value="Pyrv/ketoisovalerate_OxRed_cat"/>
</dbReference>
<feature type="domain" description="Pyruvate/ketoisovalerate oxidoreductase catalytic" evidence="3">
    <location>
        <begin position="370"/>
        <end position="541"/>
    </location>
</feature>
<dbReference type="InterPro" id="IPR002869">
    <property type="entry name" value="Pyrv_flavodox_OxRed_cen"/>
</dbReference>
<sequence length="552" mass="60551">MDSNNNINTNTTGNTNSKTNSNANKANNNINSNTNSNTNNNTTNTNDDTNTNSNSNSNNKFDNTVYETKVIKKPNSLYDEFSRKGESFTKVTHYCAGCGHGILHKLIGEAMDELEIQDRAVMISPVGCAVFGYYYFNCGNVQTAHGRAPAVGTGISRAEDNAIVMSYQGDGDLASIGLNETIQAANRGEKLAVFFVNNTVYGMTGGQMAPTTLIGEITVTSQSGRDPNFTGFPMHMCELLDNLKAPVFIERVSLADVKSIRKTKIAVKKALRIQKEGKGYCFIEVLSPCPTNLRQDAEGAEKFIKEQMEKEFPVKRFRDLSKEREKVERGSSDFSIESLDNIFNIDRENPIETKIDPEFKPVNIKIAGFGGQGVLSAGLTLAQAACNDGKNVSWYPSYGPEQRGGTSNCSVVISGDVIGSPVVDKCDVLIALNRLALEKFTPYIKDKGIILYDSRVGDFEIDKLDNFEVIKDKEIKLIPVPALDIANSLGNPKAFNTAIIGTLMEIGAIISEDAYKEGIKEIFSSKPKLIQLNIDVLEAGAKWMREHLDDYL</sequence>
<dbReference type="GO" id="GO:0045333">
    <property type="term" value="P:cellular respiration"/>
    <property type="evidence" value="ECO:0007669"/>
    <property type="project" value="UniProtKB-ARBA"/>
</dbReference>
<evidence type="ECO:0000259" key="3">
    <source>
        <dbReference type="Pfam" id="PF01558"/>
    </source>
</evidence>
<dbReference type="InterPro" id="IPR029061">
    <property type="entry name" value="THDP-binding"/>
</dbReference>
<name>A0A1V6N3L6_METAZ</name>
<dbReference type="OrthoDB" id="30755at2157"/>
<dbReference type="GO" id="GO:0044272">
    <property type="term" value="P:sulfur compound biosynthetic process"/>
    <property type="evidence" value="ECO:0007669"/>
    <property type="project" value="UniProtKB-ARBA"/>
</dbReference>
<dbReference type="CDD" id="cd03375">
    <property type="entry name" value="TPP_OGFOR"/>
    <property type="match status" value="1"/>
</dbReference>
<dbReference type="PANTHER" id="PTHR48084">
    <property type="entry name" value="2-OXOGLUTARATE OXIDOREDUCTASE SUBUNIT KORB-RELATED"/>
    <property type="match status" value="1"/>
</dbReference>
<dbReference type="GO" id="GO:0043807">
    <property type="term" value="F:3-methyl-2-oxobutanoate dehydrogenase (ferredoxin) activity"/>
    <property type="evidence" value="ECO:0007669"/>
    <property type="project" value="UniProtKB-EC"/>
</dbReference>
<dbReference type="RefSeq" id="WP_080459940.1">
    <property type="nucleotide sequence ID" value="NZ_JXMW01000005.1"/>
</dbReference>
<dbReference type="EC" id="1.2.7.7" evidence="5"/>
<dbReference type="Pfam" id="PF01558">
    <property type="entry name" value="POR"/>
    <property type="match status" value="1"/>
</dbReference>
<evidence type="ECO:0000256" key="2">
    <source>
        <dbReference type="SAM" id="MobiDB-lite"/>
    </source>
</evidence>
<gene>
    <name evidence="5" type="primary">vorA</name>
    <name evidence="5" type="ORF">MBBAR_5c01080</name>
</gene>
<comment type="caution">
    <text evidence="5">The sequence shown here is derived from an EMBL/GenBank/DDBJ whole genome shotgun (WGS) entry which is preliminary data.</text>
</comment>
<dbReference type="GO" id="GO:0006082">
    <property type="term" value="P:organic acid metabolic process"/>
    <property type="evidence" value="ECO:0007669"/>
    <property type="project" value="UniProtKB-ARBA"/>
</dbReference>
<feature type="domain" description="Thiamine pyrophosphate enzyme TPP-binding" evidence="4">
    <location>
        <begin position="134"/>
        <end position="285"/>
    </location>
</feature>
<feature type="compositionally biased region" description="Low complexity" evidence="2">
    <location>
        <begin position="1"/>
        <end position="59"/>
    </location>
</feature>
<dbReference type="InterPro" id="IPR051457">
    <property type="entry name" value="2-oxoacid:Fd_oxidoreductase"/>
</dbReference>
<organism evidence="5 6">
    <name type="scientific">Methanobrevibacter arboriphilus JCM 13429 = DSM 1125</name>
    <dbReference type="NCBI Taxonomy" id="1300164"/>
    <lineage>
        <taxon>Archaea</taxon>
        <taxon>Methanobacteriati</taxon>
        <taxon>Methanobacteriota</taxon>
        <taxon>Methanomada group</taxon>
        <taxon>Methanobacteria</taxon>
        <taxon>Methanobacteriales</taxon>
        <taxon>Methanobacteriaceae</taxon>
        <taxon>Methanobrevibacter</taxon>
    </lineage>
</organism>
<dbReference type="Proteomes" id="UP000191661">
    <property type="component" value="Unassembled WGS sequence"/>
</dbReference>
<proteinExistence type="predicted"/>
<dbReference type="AlphaFoldDB" id="A0A1V6N3L6"/>
<feature type="region of interest" description="Disordered" evidence="2">
    <location>
        <begin position="1"/>
        <end position="62"/>
    </location>
</feature>
<dbReference type="Gene3D" id="3.40.50.970">
    <property type="match status" value="1"/>
</dbReference>
<dbReference type="EMBL" id="JXMW01000005">
    <property type="protein sequence ID" value="OQD59265.1"/>
    <property type="molecule type" value="Genomic_DNA"/>
</dbReference>
<dbReference type="SUPFAM" id="SSF52518">
    <property type="entry name" value="Thiamin diphosphate-binding fold (THDP-binding)"/>
    <property type="match status" value="1"/>
</dbReference>
<dbReference type="InterPro" id="IPR011766">
    <property type="entry name" value="TPP_enzyme_TPP-bd"/>
</dbReference>
<dbReference type="Pfam" id="PF02775">
    <property type="entry name" value="TPP_enzyme_C"/>
    <property type="match status" value="1"/>
</dbReference>
<keyword evidence="6" id="KW-1185">Reference proteome</keyword>
<accession>A0A1V6N3L6</accession>